<evidence type="ECO:0000313" key="2">
    <source>
        <dbReference type="EMBL" id="KAL3839139.1"/>
    </source>
</evidence>
<dbReference type="EMBL" id="JBJXBP010000003">
    <property type="protein sequence ID" value="KAL3839139.1"/>
    <property type="molecule type" value="Genomic_DNA"/>
</dbReference>
<evidence type="ECO:0000313" key="3">
    <source>
        <dbReference type="Proteomes" id="UP001634393"/>
    </source>
</evidence>
<keyword evidence="1" id="KW-0472">Membrane</keyword>
<name>A0ABD3TPV4_9LAMI</name>
<reference evidence="2 3" key="1">
    <citation type="submission" date="2024-12" db="EMBL/GenBank/DDBJ databases">
        <title>The unique morphological basis and parallel evolutionary history of personate flowers in Penstemon.</title>
        <authorList>
            <person name="Depatie T.H."/>
            <person name="Wessinger C.A."/>
        </authorList>
    </citation>
    <scope>NUCLEOTIDE SEQUENCE [LARGE SCALE GENOMIC DNA]</scope>
    <source>
        <strain evidence="2">WTNN_2</strain>
        <tissue evidence="2">Leaf</tissue>
    </source>
</reference>
<keyword evidence="3" id="KW-1185">Reference proteome</keyword>
<dbReference type="Proteomes" id="UP001634393">
    <property type="component" value="Unassembled WGS sequence"/>
</dbReference>
<comment type="caution">
    <text evidence="2">The sequence shown here is derived from an EMBL/GenBank/DDBJ whole genome shotgun (WGS) entry which is preliminary data.</text>
</comment>
<organism evidence="2 3">
    <name type="scientific">Penstemon smallii</name>
    <dbReference type="NCBI Taxonomy" id="265156"/>
    <lineage>
        <taxon>Eukaryota</taxon>
        <taxon>Viridiplantae</taxon>
        <taxon>Streptophyta</taxon>
        <taxon>Embryophyta</taxon>
        <taxon>Tracheophyta</taxon>
        <taxon>Spermatophyta</taxon>
        <taxon>Magnoliopsida</taxon>
        <taxon>eudicotyledons</taxon>
        <taxon>Gunneridae</taxon>
        <taxon>Pentapetalae</taxon>
        <taxon>asterids</taxon>
        <taxon>lamiids</taxon>
        <taxon>Lamiales</taxon>
        <taxon>Plantaginaceae</taxon>
        <taxon>Cheloneae</taxon>
        <taxon>Penstemon</taxon>
    </lineage>
</organism>
<proteinExistence type="predicted"/>
<gene>
    <name evidence="2" type="ORF">ACJIZ3_023730</name>
</gene>
<dbReference type="AlphaFoldDB" id="A0ABD3TPV4"/>
<keyword evidence="1" id="KW-0812">Transmembrane</keyword>
<feature type="transmembrane region" description="Helical" evidence="1">
    <location>
        <begin position="133"/>
        <end position="155"/>
    </location>
</feature>
<keyword evidence="1" id="KW-1133">Transmembrane helix</keyword>
<accession>A0ABD3TPV4</accession>
<evidence type="ECO:0000256" key="1">
    <source>
        <dbReference type="SAM" id="Phobius"/>
    </source>
</evidence>
<protein>
    <submittedName>
        <fullName evidence="2">Uncharacterized protein</fullName>
    </submittedName>
</protein>
<sequence>MKNGPIIVTSESKTMRRHSLRVEGVRKISLRIMVSKDGDGVAELGGDRLGKGGLGSCARKQGFSFFFSSKADWAKEVFELGCGRAGAARSCLAVVEARVGERRRGILILTKIRAFSFLARVGERRNYKYVLDYLQICTSLCPFNYLLLIFFCWIIKLEKVKFLIIFRFMCLKLVIDKNSSY</sequence>